<protein>
    <submittedName>
        <fullName evidence="1">Uncharacterized protein</fullName>
    </submittedName>
</protein>
<sequence length="437" mass="49216">MAQQLLWTPHNSFFKTIQSRTTPHRLVVDPRSRSTNPHPNSPLPSINLSDHRPPNHKKTPTTTTTTTVATAMTPPPNPSPLPPPPPFYWGDTPEQQFYSSQGVRNSKSYFETPNGKLFTQSWLPADENQPIKAVVFMTHGYGSDSSWCFQKICIEYAKWGYAVFAADLLGHGRSDGLHGYLGDMDKVASSLLLYFLSVRRSEIYCKLPAFLFGESMGGMITMLVYFQSEAATWTGLIFSAPLFVIPENMIPSKLHLTMYGLLFGFADTWAAMPDNKMIGKAIRDPEKLKIIAVNPKRYVGKPRVGTMREVVRVTNYIQNNFHKVTAPFLTLHGTSDGVTCPTGSQLLYEKASSEDKSLKLYDGMYHSLVQGEPDDAANLVLADMRAWIDEKTEKYGRKTDGFRFSFFIYINLYVKRTICIFFTLSPSSFFTPLSLSF</sequence>
<evidence type="ECO:0000313" key="2">
    <source>
        <dbReference type="Proteomes" id="UP001055879"/>
    </source>
</evidence>
<accession>A0ACB8YFM6</accession>
<reference evidence="2" key="1">
    <citation type="journal article" date="2022" name="Mol. Ecol. Resour.">
        <title>The genomes of chicory, endive, great burdock and yacon provide insights into Asteraceae palaeo-polyploidization history and plant inulin production.</title>
        <authorList>
            <person name="Fan W."/>
            <person name="Wang S."/>
            <person name="Wang H."/>
            <person name="Wang A."/>
            <person name="Jiang F."/>
            <person name="Liu H."/>
            <person name="Zhao H."/>
            <person name="Xu D."/>
            <person name="Zhang Y."/>
        </authorList>
    </citation>
    <scope>NUCLEOTIDE SEQUENCE [LARGE SCALE GENOMIC DNA]</scope>
    <source>
        <strain evidence="2">cv. Niubang</strain>
    </source>
</reference>
<gene>
    <name evidence="1" type="ORF">L6452_33497</name>
</gene>
<reference evidence="1 2" key="2">
    <citation type="journal article" date="2022" name="Mol. Ecol. Resour.">
        <title>The genomes of chicory, endive, great burdock and yacon provide insights into Asteraceae paleo-polyploidization history and plant inulin production.</title>
        <authorList>
            <person name="Fan W."/>
            <person name="Wang S."/>
            <person name="Wang H."/>
            <person name="Wang A."/>
            <person name="Jiang F."/>
            <person name="Liu H."/>
            <person name="Zhao H."/>
            <person name="Xu D."/>
            <person name="Zhang Y."/>
        </authorList>
    </citation>
    <scope>NUCLEOTIDE SEQUENCE [LARGE SCALE GENOMIC DNA]</scope>
    <source>
        <strain evidence="2">cv. Niubang</strain>
    </source>
</reference>
<dbReference type="EMBL" id="CM042058">
    <property type="protein sequence ID" value="KAI3684276.1"/>
    <property type="molecule type" value="Genomic_DNA"/>
</dbReference>
<dbReference type="Proteomes" id="UP001055879">
    <property type="component" value="Linkage Group LG12"/>
</dbReference>
<keyword evidence="2" id="KW-1185">Reference proteome</keyword>
<proteinExistence type="predicted"/>
<evidence type="ECO:0000313" key="1">
    <source>
        <dbReference type="EMBL" id="KAI3684276.1"/>
    </source>
</evidence>
<name>A0ACB8YFM6_ARCLA</name>
<comment type="caution">
    <text evidence="1">The sequence shown here is derived from an EMBL/GenBank/DDBJ whole genome shotgun (WGS) entry which is preliminary data.</text>
</comment>
<organism evidence="1 2">
    <name type="scientific">Arctium lappa</name>
    <name type="common">Greater burdock</name>
    <name type="synonym">Lappa major</name>
    <dbReference type="NCBI Taxonomy" id="4217"/>
    <lineage>
        <taxon>Eukaryota</taxon>
        <taxon>Viridiplantae</taxon>
        <taxon>Streptophyta</taxon>
        <taxon>Embryophyta</taxon>
        <taxon>Tracheophyta</taxon>
        <taxon>Spermatophyta</taxon>
        <taxon>Magnoliopsida</taxon>
        <taxon>eudicotyledons</taxon>
        <taxon>Gunneridae</taxon>
        <taxon>Pentapetalae</taxon>
        <taxon>asterids</taxon>
        <taxon>campanulids</taxon>
        <taxon>Asterales</taxon>
        <taxon>Asteraceae</taxon>
        <taxon>Carduoideae</taxon>
        <taxon>Cardueae</taxon>
        <taxon>Arctiinae</taxon>
        <taxon>Arctium</taxon>
    </lineage>
</organism>